<keyword evidence="3 9" id="KW-0645">Protease</keyword>
<comment type="function">
    <text evidence="9">This protein specifically catalyzes the removal of signal peptides from prolipoproteins.</text>
</comment>
<feature type="transmembrane region" description="Helical" evidence="9">
    <location>
        <begin position="58"/>
        <end position="76"/>
    </location>
</feature>
<evidence type="ECO:0000313" key="12">
    <source>
        <dbReference type="Proteomes" id="UP000831151"/>
    </source>
</evidence>
<evidence type="ECO:0000256" key="5">
    <source>
        <dbReference type="ARBA" id="ARBA00022750"/>
    </source>
</evidence>
<keyword evidence="12" id="KW-1185">Reference proteome</keyword>
<proteinExistence type="inferred from homology"/>
<evidence type="ECO:0000256" key="6">
    <source>
        <dbReference type="ARBA" id="ARBA00022801"/>
    </source>
</evidence>
<dbReference type="PRINTS" id="PR00781">
    <property type="entry name" value="LIPOSIGPTASE"/>
</dbReference>
<dbReference type="RefSeq" id="WP_249243025.1">
    <property type="nucleotide sequence ID" value="NZ_CP096649.1"/>
</dbReference>
<keyword evidence="8 9" id="KW-0472">Membrane</keyword>
<feature type="transmembrane region" description="Helical" evidence="9">
    <location>
        <begin position="88"/>
        <end position="106"/>
    </location>
</feature>
<feature type="active site" evidence="9">
    <location>
        <position position="112"/>
    </location>
</feature>
<protein>
    <recommendedName>
        <fullName evidence="9">Lipoprotein signal peptidase</fullName>
        <ecNumber evidence="9">3.4.23.36</ecNumber>
    </recommendedName>
    <alternativeName>
        <fullName evidence="9">Prolipoprotein signal peptidase</fullName>
    </alternativeName>
    <alternativeName>
        <fullName evidence="9">Signal peptidase II</fullName>
        <shortName evidence="9">SPase II</shortName>
    </alternativeName>
</protein>
<keyword evidence="5 9" id="KW-0064">Aspartyl protease</keyword>
<keyword evidence="4 9" id="KW-0812">Transmembrane</keyword>
<evidence type="ECO:0000256" key="2">
    <source>
        <dbReference type="ARBA" id="ARBA00022475"/>
    </source>
</evidence>
<comment type="catalytic activity">
    <reaction evidence="9">
        <text>Release of signal peptides from bacterial membrane prolipoproteins. Hydrolyzes -Xaa-Yaa-Zaa-|-(S,diacylglyceryl)Cys-, in which Xaa is hydrophobic (preferably Leu), and Yaa (Ala or Ser) and Zaa (Gly or Ala) have small, neutral side chains.</text>
        <dbReference type="EC" id="3.4.23.36"/>
    </reaction>
</comment>
<evidence type="ECO:0000256" key="4">
    <source>
        <dbReference type="ARBA" id="ARBA00022692"/>
    </source>
</evidence>
<dbReference type="InterPro" id="IPR001872">
    <property type="entry name" value="Peptidase_A8"/>
</dbReference>
<gene>
    <name evidence="9 11" type="primary">lspA</name>
    <name evidence="11" type="ORF">M1R53_02990</name>
</gene>
<dbReference type="GO" id="GO:0006508">
    <property type="term" value="P:proteolysis"/>
    <property type="evidence" value="ECO:0007669"/>
    <property type="project" value="UniProtKB-KW"/>
</dbReference>
<dbReference type="AlphaFoldDB" id="A0A9E7DKG5"/>
<dbReference type="NCBIfam" id="TIGR00077">
    <property type="entry name" value="lspA"/>
    <property type="match status" value="1"/>
</dbReference>
<evidence type="ECO:0000256" key="1">
    <source>
        <dbReference type="ARBA" id="ARBA00006139"/>
    </source>
</evidence>
<dbReference type="KEGG" id="fms:M1R53_02990"/>
<evidence type="ECO:0000313" key="11">
    <source>
        <dbReference type="EMBL" id="UQK59625.1"/>
    </source>
</evidence>
<evidence type="ECO:0000256" key="7">
    <source>
        <dbReference type="ARBA" id="ARBA00022989"/>
    </source>
</evidence>
<comment type="subcellular location">
    <subcellularLocation>
        <location evidence="9">Cell membrane</location>
        <topology evidence="9">Multi-pass membrane protein</topology>
    </subcellularLocation>
</comment>
<dbReference type="EMBL" id="CP096649">
    <property type="protein sequence ID" value="UQK59625.1"/>
    <property type="molecule type" value="Genomic_DNA"/>
</dbReference>
<dbReference type="PANTHER" id="PTHR33695:SF1">
    <property type="entry name" value="LIPOPROTEIN SIGNAL PEPTIDASE"/>
    <property type="match status" value="1"/>
</dbReference>
<comment type="similarity">
    <text evidence="1 9 10">Belongs to the peptidase A8 family.</text>
</comment>
<evidence type="ECO:0000256" key="10">
    <source>
        <dbReference type="RuleBase" id="RU004181"/>
    </source>
</evidence>
<accession>A0A9E7DKG5</accession>
<dbReference type="GO" id="GO:0005886">
    <property type="term" value="C:plasma membrane"/>
    <property type="evidence" value="ECO:0007669"/>
    <property type="project" value="UniProtKB-SubCell"/>
</dbReference>
<evidence type="ECO:0000256" key="9">
    <source>
        <dbReference type="HAMAP-Rule" id="MF_00161"/>
    </source>
</evidence>
<reference evidence="11" key="1">
    <citation type="submission" date="2022-04" db="EMBL/GenBank/DDBJ databases">
        <title>Complete genome sequences of Ezakiella coagulans and Fenollaria massiliensis.</title>
        <authorList>
            <person name="France M.T."/>
            <person name="Clifford J."/>
            <person name="Narina S."/>
            <person name="Rutt L."/>
            <person name="Ravel J."/>
        </authorList>
    </citation>
    <scope>NUCLEOTIDE SEQUENCE</scope>
    <source>
        <strain evidence="11">C0061C2</strain>
    </source>
</reference>
<name>A0A9E7DKG5_9FIRM</name>
<keyword evidence="2 9" id="KW-1003">Cell membrane</keyword>
<organism evidence="11 12">
    <name type="scientific">Fenollaria massiliensis</name>
    <dbReference type="NCBI Taxonomy" id="938288"/>
    <lineage>
        <taxon>Bacteria</taxon>
        <taxon>Bacillati</taxon>
        <taxon>Bacillota</taxon>
        <taxon>Clostridia</taxon>
        <taxon>Eubacteriales</taxon>
        <taxon>Fenollaria</taxon>
    </lineage>
</organism>
<comment type="caution">
    <text evidence="9">Lacks conserved residue(s) required for the propagation of feature annotation.</text>
</comment>
<dbReference type="HAMAP" id="MF_00161">
    <property type="entry name" value="LspA"/>
    <property type="match status" value="1"/>
</dbReference>
<evidence type="ECO:0000256" key="3">
    <source>
        <dbReference type="ARBA" id="ARBA00022670"/>
    </source>
</evidence>
<keyword evidence="6 9" id="KW-0378">Hydrolase</keyword>
<comment type="pathway">
    <text evidence="9">Protein modification; lipoprotein biosynthesis (signal peptide cleavage).</text>
</comment>
<dbReference type="EC" id="3.4.23.36" evidence="9"/>
<dbReference type="Pfam" id="PF01252">
    <property type="entry name" value="Peptidase_A8"/>
    <property type="match status" value="1"/>
</dbReference>
<keyword evidence="7 9" id="KW-1133">Transmembrane helix</keyword>
<dbReference type="PANTHER" id="PTHR33695">
    <property type="entry name" value="LIPOPROTEIN SIGNAL PEPTIDASE"/>
    <property type="match status" value="1"/>
</dbReference>
<evidence type="ECO:0000256" key="8">
    <source>
        <dbReference type="ARBA" id="ARBA00023136"/>
    </source>
</evidence>
<dbReference type="Proteomes" id="UP000831151">
    <property type="component" value="Chromosome"/>
</dbReference>
<feature type="transmembrane region" description="Helical" evidence="9">
    <location>
        <begin position="126"/>
        <end position="146"/>
    </location>
</feature>
<sequence length="155" mass="18227">MIYFLIVVLAIALDQVTKYFAKLHLDGKAAYEIIPNFFSFDYVENRGAAFGIMQGKHIFFFIVTFIAIAIILYIFITEYKTLMVYEKVFLSFFLAGIIGNFIDRAFRGYVIDFISFKFGSYQYPCFNLADSYMCVIIFLFLGYYIYRKIKEIKCK</sequence>
<feature type="active site" evidence="9">
    <location>
        <position position="130"/>
    </location>
</feature>
<dbReference type="GO" id="GO:0004190">
    <property type="term" value="F:aspartic-type endopeptidase activity"/>
    <property type="evidence" value="ECO:0007669"/>
    <property type="project" value="UniProtKB-UniRule"/>
</dbReference>